<dbReference type="PROSITE" id="PS01320">
    <property type="entry name" value="UPF0067"/>
    <property type="match status" value="1"/>
</dbReference>
<dbReference type="Pfam" id="PF13185">
    <property type="entry name" value="GAF_2"/>
    <property type="match status" value="1"/>
</dbReference>
<dbReference type="GO" id="GO:0033745">
    <property type="term" value="F:L-methionine-(R)-S-oxide reductase activity"/>
    <property type="evidence" value="ECO:0007669"/>
    <property type="project" value="TreeGrafter"/>
</dbReference>
<protein>
    <submittedName>
        <fullName evidence="3">GAF domain-containing protein</fullName>
    </submittedName>
</protein>
<gene>
    <name evidence="3" type="ORF">F7O84_14055</name>
</gene>
<dbReference type="InterPro" id="IPR051330">
    <property type="entry name" value="Phosphatase_reg/MetRdx"/>
</dbReference>
<comment type="similarity">
    <text evidence="1">Belongs to the free Met sulfoxide reductase family.</text>
</comment>
<proteinExistence type="inferred from homology"/>
<dbReference type="PANTHER" id="PTHR21021">
    <property type="entry name" value="GAF/PUTATIVE CYTOSKELETAL PROTEIN"/>
    <property type="match status" value="1"/>
</dbReference>
<dbReference type="GO" id="GO:0005829">
    <property type="term" value="C:cytosol"/>
    <property type="evidence" value="ECO:0007669"/>
    <property type="project" value="TreeGrafter"/>
</dbReference>
<evidence type="ECO:0000256" key="1">
    <source>
        <dbReference type="ARBA" id="ARBA00038454"/>
    </source>
</evidence>
<dbReference type="SUPFAM" id="SSF55781">
    <property type="entry name" value="GAF domain-like"/>
    <property type="match status" value="1"/>
</dbReference>
<dbReference type="Proteomes" id="UP000461768">
    <property type="component" value="Unassembled WGS sequence"/>
</dbReference>
<keyword evidence="4" id="KW-1185">Reference proteome</keyword>
<name>A0A7V7QM14_9FIRM</name>
<dbReference type="AlphaFoldDB" id="A0A7V7QM14"/>
<dbReference type="InterPro" id="IPR029016">
    <property type="entry name" value="GAF-like_dom_sf"/>
</dbReference>
<dbReference type="InterPro" id="IPR003018">
    <property type="entry name" value="GAF"/>
</dbReference>
<sequence>MSKSKSTGYKQSKYKLLIAQIKSIIDPTLPLVTNLSNATALLNEVLEDINWVGFYLLKEEILLLGPFQGKVACTKIALGKGVCGTAAKEARTQMVEDVHQFPGHIACDSASNSEIVVPIIIDNKVVGVLDIDSPNFSRFDEQDKEGLETIIEVVEKQCDWSVRIV</sequence>
<reference evidence="3 4" key="1">
    <citation type="submission" date="2019-09" db="EMBL/GenBank/DDBJ databases">
        <authorList>
            <person name="Valk L.C."/>
        </authorList>
    </citation>
    <scope>NUCLEOTIDE SEQUENCE [LARGE SCALE GENOMIC DNA]</scope>
    <source>
        <strain evidence="3">GalUA</strain>
    </source>
</reference>
<dbReference type="InterPro" id="IPR000614">
    <property type="entry name" value="FRMsr_CS"/>
</dbReference>
<comment type="caution">
    <text evidence="3">The sequence shown here is derived from an EMBL/GenBank/DDBJ whole genome shotgun (WGS) entry which is preliminary data.</text>
</comment>
<dbReference type="RefSeq" id="WP_151146427.1">
    <property type="nucleotide sequence ID" value="NZ_WAGX01000005.1"/>
</dbReference>
<dbReference type="Gene3D" id="3.30.450.40">
    <property type="match status" value="1"/>
</dbReference>
<evidence type="ECO:0000259" key="2">
    <source>
        <dbReference type="Pfam" id="PF13185"/>
    </source>
</evidence>
<dbReference type="FunFam" id="3.30.450.40:FF:000008">
    <property type="entry name" value="GAF domain-containing proteins"/>
    <property type="match status" value="1"/>
</dbReference>
<evidence type="ECO:0000313" key="3">
    <source>
        <dbReference type="EMBL" id="KAB1438646.1"/>
    </source>
</evidence>
<dbReference type="OrthoDB" id="9796252at2"/>
<evidence type="ECO:0000313" key="4">
    <source>
        <dbReference type="Proteomes" id="UP000461768"/>
    </source>
</evidence>
<organism evidence="3 4">
    <name type="scientific">Candidatus Galacturonatibacter soehngenii</name>
    <dbReference type="NCBI Taxonomy" id="2307010"/>
    <lineage>
        <taxon>Bacteria</taxon>
        <taxon>Bacillati</taxon>
        <taxon>Bacillota</taxon>
        <taxon>Clostridia</taxon>
        <taxon>Lachnospirales</taxon>
        <taxon>Lachnospiraceae</taxon>
        <taxon>Candidatus Galacturonatibacter</taxon>
    </lineage>
</organism>
<accession>A0A7V7QM14</accession>
<dbReference type="PANTHER" id="PTHR21021:SF15">
    <property type="entry name" value="FREE METHIONINE-R-SULFOXIDE REDUCTASE"/>
    <property type="match status" value="1"/>
</dbReference>
<feature type="domain" description="GAF" evidence="2">
    <location>
        <begin position="40"/>
        <end position="152"/>
    </location>
</feature>
<reference evidence="3 4" key="2">
    <citation type="submission" date="2020-02" db="EMBL/GenBank/DDBJ databases">
        <title>Candidatus Galacturonibacter soehngenii shows hetero-acetogenic catabolism of galacturonic acid but lacks a canonical carbon monoxide dehydrogenase/acetyl-CoA synthase complex.</title>
        <authorList>
            <person name="Diender M."/>
            <person name="Stouten G.R."/>
            <person name="Petersen J.F."/>
            <person name="Nielsen P.H."/>
            <person name="Dueholm M.S."/>
            <person name="Pronk J.T."/>
            <person name="Van Loosdrecht M.C.M."/>
        </authorList>
    </citation>
    <scope>NUCLEOTIDE SEQUENCE [LARGE SCALE GENOMIC DNA]</scope>
    <source>
        <strain evidence="3">GalUA</strain>
    </source>
</reference>
<dbReference type="EMBL" id="WAGX01000005">
    <property type="protein sequence ID" value="KAB1438646.1"/>
    <property type="molecule type" value="Genomic_DNA"/>
</dbReference>